<protein>
    <submittedName>
        <fullName evidence="7">Ribonuclease BN</fullName>
    </submittedName>
</protein>
<feature type="transmembrane region" description="Helical" evidence="6">
    <location>
        <begin position="257"/>
        <end position="278"/>
    </location>
</feature>
<organism evidence="7">
    <name type="scientific">uncultured Solirubrobacteraceae bacterium</name>
    <dbReference type="NCBI Taxonomy" id="1162706"/>
    <lineage>
        <taxon>Bacteria</taxon>
        <taxon>Bacillati</taxon>
        <taxon>Actinomycetota</taxon>
        <taxon>Thermoleophilia</taxon>
        <taxon>Solirubrobacterales</taxon>
        <taxon>Solirubrobacteraceae</taxon>
        <taxon>environmental samples</taxon>
    </lineage>
</organism>
<feature type="transmembrane region" description="Helical" evidence="6">
    <location>
        <begin position="191"/>
        <end position="210"/>
    </location>
</feature>
<evidence type="ECO:0000256" key="1">
    <source>
        <dbReference type="ARBA" id="ARBA00004651"/>
    </source>
</evidence>
<sequence length="308" mass="33252">MPERHVAEHPLALPAGRWPETVVRTLREFLDDHLLQWAAALTFFGVISLFPALLAMFALLGLIGAPALEPLIQNVSELAPGAARDITLGALQSIERSANRSSLSFALAVGAALWSASAYVGAFIPAANVVWEVEEARSFWRKLRLRMVLTLVLLLLIVATGLSVLLTGPIARSLGDLVGIGATAVDLWEVAKWPFLALVMTLLLAILYWAAPNVRHSDWRWVIPGSVLAVVVAIVASAGFTLYVANFGQYNATYGSIGGVIVFLLWLWLTNIAILLGAEFNAEIERTRAIEAGMRPEDGTSLPSPVPE</sequence>
<feature type="transmembrane region" description="Helical" evidence="6">
    <location>
        <begin position="222"/>
        <end position="245"/>
    </location>
</feature>
<dbReference type="EMBL" id="CADCVP010000293">
    <property type="protein sequence ID" value="CAA9514007.1"/>
    <property type="molecule type" value="Genomic_DNA"/>
</dbReference>
<accession>A0A6J4T4L1</accession>
<evidence type="ECO:0000313" key="7">
    <source>
        <dbReference type="EMBL" id="CAA9514007.1"/>
    </source>
</evidence>
<dbReference type="AlphaFoldDB" id="A0A6J4T4L1"/>
<proteinExistence type="predicted"/>
<dbReference type="NCBIfam" id="TIGR00765">
    <property type="entry name" value="yihY_not_rbn"/>
    <property type="match status" value="1"/>
</dbReference>
<name>A0A6J4T4L1_9ACTN</name>
<evidence type="ECO:0000256" key="4">
    <source>
        <dbReference type="ARBA" id="ARBA00022989"/>
    </source>
</evidence>
<feature type="transmembrane region" description="Helical" evidence="6">
    <location>
        <begin position="105"/>
        <end position="127"/>
    </location>
</feature>
<dbReference type="GO" id="GO:0005886">
    <property type="term" value="C:plasma membrane"/>
    <property type="evidence" value="ECO:0007669"/>
    <property type="project" value="UniProtKB-SubCell"/>
</dbReference>
<dbReference type="Pfam" id="PF03631">
    <property type="entry name" value="Virul_fac_BrkB"/>
    <property type="match status" value="1"/>
</dbReference>
<dbReference type="InterPro" id="IPR017039">
    <property type="entry name" value="Virul_fac_BrkB"/>
</dbReference>
<dbReference type="PANTHER" id="PTHR30213:SF0">
    <property type="entry name" value="UPF0761 MEMBRANE PROTEIN YIHY"/>
    <property type="match status" value="1"/>
</dbReference>
<evidence type="ECO:0000256" key="2">
    <source>
        <dbReference type="ARBA" id="ARBA00022475"/>
    </source>
</evidence>
<evidence type="ECO:0000256" key="3">
    <source>
        <dbReference type="ARBA" id="ARBA00022692"/>
    </source>
</evidence>
<keyword evidence="2" id="KW-1003">Cell membrane</keyword>
<dbReference type="PANTHER" id="PTHR30213">
    <property type="entry name" value="INNER MEMBRANE PROTEIN YHJD"/>
    <property type="match status" value="1"/>
</dbReference>
<gene>
    <name evidence="7" type="ORF">AVDCRST_MAG69-2653</name>
</gene>
<comment type="subcellular location">
    <subcellularLocation>
        <location evidence="1">Cell membrane</location>
        <topology evidence="1">Multi-pass membrane protein</topology>
    </subcellularLocation>
</comment>
<feature type="transmembrane region" description="Helical" evidence="6">
    <location>
        <begin position="148"/>
        <end position="171"/>
    </location>
</feature>
<feature type="transmembrane region" description="Helical" evidence="6">
    <location>
        <begin position="34"/>
        <end position="63"/>
    </location>
</feature>
<reference evidence="7" key="1">
    <citation type="submission" date="2020-02" db="EMBL/GenBank/DDBJ databases">
        <authorList>
            <person name="Meier V. D."/>
        </authorList>
    </citation>
    <scope>NUCLEOTIDE SEQUENCE</scope>
    <source>
        <strain evidence="7">AVDCRST_MAG69</strain>
    </source>
</reference>
<evidence type="ECO:0000256" key="5">
    <source>
        <dbReference type="ARBA" id="ARBA00023136"/>
    </source>
</evidence>
<keyword evidence="3 6" id="KW-0812">Transmembrane</keyword>
<keyword evidence="4 6" id="KW-1133">Transmembrane helix</keyword>
<keyword evidence="5 6" id="KW-0472">Membrane</keyword>
<evidence type="ECO:0000256" key="6">
    <source>
        <dbReference type="SAM" id="Phobius"/>
    </source>
</evidence>
<dbReference type="PIRSF" id="PIRSF035875">
    <property type="entry name" value="RNase_BN"/>
    <property type="match status" value="1"/>
</dbReference>